<dbReference type="InterPro" id="IPR035391">
    <property type="entry name" value="Arylsulfotran_N"/>
</dbReference>
<evidence type="ECO:0000313" key="4">
    <source>
        <dbReference type="Proteomes" id="UP000261080"/>
    </source>
</evidence>
<dbReference type="EMBL" id="QVLX01000012">
    <property type="protein sequence ID" value="RGE84752.1"/>
    <property type="molecule type" value="Genomic_DNA"/>
</dbReference>
<dbReference type="Proteomes" id="UP000261080">
    <property type="component" value="Unassembled WGS sequence"/>
</dbReference>
<dbReference type="InterPro" id="IPR038477">
    <property type="entry name" value="ASST_N_sf"/>
</dbReference>
<dbReference type="GO" id="GO:0004062">
    <property type="term" value="F:aryl sulfotransferase activity"/>
    <property type="evidence" value="ECO:0007669"/>
    <property type="project" value="InterPro"/>
</dbReference>
<dbReference type="Pfam" id="PF17425">
    <property type="entry name" value="Arylsulfotran_N"/>
    <property type="match status" value="1"/>
</dbReference>
<accession>A0A3E3JYM6</accession>
<feature type="signal peptide" evidence="1">
    <location>
        <begin position="1"/>
        <end position="22"/>
    </location>
</feature>
<keyword evidence="4" id="KW-1185">Reference proteome</keyword>
<dbReference type="Pfam" id="PF05935">
    <property type="entry name" value="Arylsulfotrans"/>
    <property type="match status" value="1"/>
</dbReference>
<feature type="chain" id="PRO_5039420965" evidence="1">
    <location>
        <begin position="23"/>
        <end position="545"/>
    </location>
</feature>
<gene>
    <name evidence="3" type="ORF">DW016_14780</name>
</gene>
<proteinExistence type="predicted"/>
<dbReference type="AlphaFoldDB" id="A0A3E3JYM6"/>
<comment type="caution">
    <text evidence="3">The sequence shown here is derived from an EMBL/GenBank/DDBJ whole genome shotgun (WGS) entry which is preliminary data.</text>
</comment>
<reference evidence="3 4" key="1">
    <citation type="submission" date="2018-08" db="EMBL/GenBank/DDBJ databases">
        <title>A genome reference for cultivated species of the human gut microbiota.</title>
        <authorList>
            <person name="Zou Y."/>
            <person name="Xue W."/>
            <person name="Luo G."/>
        </authorList>
    </citation>
    <scope>NUCLEOTIDE SEQUENCE [LARGE SCALE GENOMIC DNA]</scope>
    <source>
        <strain evidence="3 4">AF37-2AT</strain>
    </source>
</reference>
<dbReference type="Gene3D" id="2.60.40.3100">
    <property type="entry name" value="Arylsulphate sulphotransferase monomer, N-terminal domain"/>
    <property type="match status" value="1"/>
</dbReference>
<evidence type="ECO:0000256" key="1">
    <source>
        <dbReference type="SAM" id="SignalP"/>
    </source>
</evidence>
<sequence>MKVKSRHFSIIPCIFLSGWMLSACFSSNGTSEDASTPSGTSEAENQGILTLDFEEDIDTIYTLEYQSDISDQIEDLKSEREYTLEDPLIIADPYGTNTTGLYLYFTTDTPTLLSYTISADGCEDFTQTAAGGYEIEHEHQIIGVIAGTKNTIKLTTTDESGAKTQTLTLSYTAPELLGDSENAQLTVTDGESSEALSDGLYTMLGNRSGEDNEQVDFILVYDNNGTLRSEIPIKSYRSCRLLFDEDTMYYSTSADEIAALDADSQITALYEMGDYKLHHDYIFGSQNDLLVLATDTASNTEEDRIVSVSLEDGLVTELIDLADLFEEYFHSIDYEEDELDWMHINSLCLAGDDTLIISSRETSSIIKISGIYDNPSVDYLISSDQFWEGTGYENLLLSQSGDFTLQAGQHCVDYETSDELAQGQYYLTMYNNNNATISTRDYDYTTDDHYNGTYSGTEGDESYYYKYLVDENAGTFKLVESLPVTYSGYVSSVQQTGGNLIINSGSKFKTSEFDRNHNLIQTLTGSGETWWYRVFKYTYSGYWFA</sequence>
<dbReference type="SUPFAM" id="SSF101898">
    <property type="entry name" value="NHL repeat"/>
    <property type="match status" value="1"/>
</dbReference>
<keyword evidence="3" id="KW-0808">Transferase</keyword>
<dbReference type="InterPro" id="IPR010262">
    <property type="entry name" value="Arylsulfotransferase_bact"/>
</dbReference>
<feature type="domain" description="Arylsulfotransferase N-terminal" evidence="2">
    <location>
        <begin position="89"/>
        <end position="170"/>
    </location>
</feature>
<evidence type="ECO:0000259" key="2">
    <source>
        <dbReference type="Pfam" id="PF17425"/>
    </source>
</evidence>
<dbReference type="PROSITE" id="PS51257">
    <property type="entry name" value="PROKAR_LIPOPROTEIN"/>
    <property type="match status" value="1"/>
</dbReference>
<name>A0A3E3JYM6_9FIRM</name>
<dbReference type="OrthoDB" id="1769548at2"/>
<dbReference type="RefSeq" id="WP_024731506.1">
    <property type="nucleotide sequence ID" value="NZ_CALBAT010000015.1"/>
</dbReference>
<protein>
    <submittedName>
        <fullName evidence="3">Aryl-sulfate sulfotransferase</fullName>
    </submittedName>
</protein>
<organism evidence="3 4">
    <name type="scientific">Sellimonas intestinalis</name>
    <dbReference type="NCBI Taxonomy" id="1653434"/>
    <lineage>
        <taxon>Bacteria</taxon>
        <taxon>Bacillati</taxon>
        <taxon>Bacillota</taxon>
        <taxon>Clostridia</taxon>
        <taxon>Lachnospirales</taxon>
        <taxon>Lachnospiraceae</taxon>
        <taxon>Sellimonas</taxon>
    </lineage>
</organism>
<keyword evidence="1" id="KW-0732">Signal</keyword>
<evidence type="ECO:0000313" key="3">
    <source>
        <dbReference type="EMBL" id="RGE84752.1"/>
    </source>
</evidence>
<dbReference type="GeneID" id="97194608"/>